<evidence type="ECO:0000313" key="3">
    <source>
        <dbReference type="EMBL" id="CAD9542571.1"/>
    </source>
</evidence>
<proteinExistence type="predicted"/>
<feature type="signal peptide" evidence="2">
    <location>
        <begin position="1"/>
        <end position="20"/>
    </location>
</feature>
<protein>
    <submittedName>
        <fullName evidence="3">Uncharacterized protein</fullName>
    </submittedName>
</protein>
<gene>
    <name evidence="3" type="ORF">BRAN1462_LOCUS16289</name>
</gene>
<reference evidence="3" key="1">
    <citation type="submission" date="2021-01" db="EMBL/GenBank/DDBJ databases">
        <authorList>
            <person name="Corre E."/>
            <person name="Pelletier E."/>
            <person name="Niang G."/>
            <person name="Scheremetjew M."/>
            <person name="Finn R."/>
            <person name="Kale V."/>
            <person name="Holt S."/>
            <person name="Cochrane G."/>
            <person name="Meng A."/>
            <person name="Brown T."/>
            <person name="Cohen L."/>
        </authorList>
    </citation>
    <scope>NUCLEOTIDE SEQUENCE</scope>
    <source>
        <strain evidence="3">RCC3387</strain>
    </source>
</reference>
<sequence length="185" mass="19278">MAAFPLALALAALAWPHATAAPQPAEGTQHNDGAAALLSELKQMRAELHQHRRELDQSRRKMEALREKMRQAPPPYFRKEGNTLILDNMNLQIVSNGRVPGVGNLIVGLGHNCLTASNGVVVGENNTIAANGNFVAGSANVAQATSATVLGGVVNWASAAYATVLGGQGNTFKKTAAIAPESCGC</sequence>
<feature type="chain" id="PRO_5030160592" evidence="2">
    <location>
        <begin position="21"/>
        <end position="185"/>
    </location>
</feature>
<dbReference type="InterPro" id="IPR011049">
    <property type="entry name" value="Serralysin-like_metalloprot_C"/>
</dbReference>
<accession>A0A6U8Y7D7</accession>
<feature type="coiled-coil region" evidence="1">
    <location>
        <begin position="34"/>
        <end position="72"/>
    </location>
</feature>
<keyword evidence="1" id="KW-0175">Coiled coil</keyword>
<dbReference type="AlphaFoldDB" id="A0A6U8Y7D7"/>
<organism evidence="3">
    <name type="scientific">Zooxanthella nutricula</name>
    <dbReference type="NCBI Taxonomy" id="1333877"/>
    <lineage>
        <taxon>Eukaryota</taxon>
        <taxon>Sar</taxon>
        <taxon>Alveolata</taxon>
        <taxon>Dinophyceae</taxon>
        <taxon>Peridiniales</taxon>
        <taxon>Peridiniales incertae sedis</taxon>
        <taxon>Zooxanthella</taxon>
    </lineage>
</organism>
<name>A0A6U8Y7D7_9DINO</name>
<evidence type="ECO:0000256" key="2">
    <source>
        <dbReference type="SAM" id="SignalP"/>
    </source>
</evidence>
<dbReference type="EMBL" id="HBGW01025684">
    <property type="protein sequence ID" value="CAD9542571.1"/>
    <property type="molecule type" value="Transcribed_RNA"/>
</dbReference>
<dbReference type="Gene3D" id="2.150.10.10">
    <property type="entry name" value="Serralysin-like metalloprotease, C-terminal"/>
    <property type="match status" value="1"/>
</dbReference>
<keyword evidence="2" id="KW-0732">Signal</keyword>
<evidence type="ECO:0000256" key="1">
    <source>
        <dbReference type="SAM" id="Coils"/>
    </source>
</evidence>